<keyword evidence="3 10" id="KW-0812">Transmembrane</keyword>
<accession>A0AA34RU73</accession>
<dbReference type="SFLD" id="SFLDG00002">
    <property type="entry name" value="C1.7:_P-type_atpase_like"/>
    <property type="match status" value="1"/>
</dbReference>
<proteinExistence type="inferred from homology"/>
<gene>
    <name evidence="12" type="ORF">RPPX_09180</name>
</gene>
<feature type="transmembrane region" description="Helical" evidence="10">
    <location>
        <begin position="55"/>
        <end position="72"/>
    </location>
</feature>
<dbReference type="AlphaFoldDB" id="A0AA34RU73"/>
<keyword evidence="10" id="KW-0547">Nucleotide-binding</keyword>
<feature type="transmembrane region" description="Helical" evidence="10">
    <location>
        <begin position="617"/>
        <end position="635"/>
    </location>
</feature>
<dbReference type="Pfam" id="PF00702">
    <property type="entry name" value="Hydrolase"/>
    <property type="match status" value="1"/>
</dbReference>
<dbReference type="GO" id="GO:0005524">
    <property type="term" value="F:ATP binding"/>
    <property type="evidence" value="ECO:0007669"/>
    <property type="project" value="UniProtKB-UniRule"/>
</dbReference>
<evidence type="ECO:0000313" key="13">
    <source>
        <dbReference type="Proteomes" id="UP000017753"/>
    </source>
</evidence>
<feature type="transmembrane region" description="Helical" evidence="10">
    <location>
        <begin position="31"/>
        <end position="48"/>
    </location>
</feature>
<dbReference type="InterPro" id="IPR023214">
    <property type="entry name" value="HAD_sf"/>
</dbReference>
<dbReference type="EMBL" id="CP009974">
    <property type="protein sequence ID" value="AJA13504.1"/>
    <property type="molecule type" value="Genomic_DNA"/>
</dbReference>
<keyword evidence="10" id="KW-1003">Cell membrane</keyword>
<dbReference type="InterPro" id="IPR023298">
    <property type="entry name" value="ATPase_P-typ_TM_dom_sf"/>
</dbReference>
<keyword evidence="5" id="KW-1278">Translocase</keyword>
<keyword evidence="6 10" id="KW-1133">Transmembrane helix</keyword>
<dbReference type="InterPro" id="IPR001757">
    <property type="entry name" value="P_typ_ATPase"/>
</dbReference>
<dbReference type="EC" id="7.2.2.12" evidence="8"/>
<dbReference type="Pfam" id="PF00122">
    <property type="entry name" value="E1-E2_ATPase"/>
    <property type="match status" value="1"/>
</dbReference>
<evidence type="ECO:0000256" key="4">
    <source>
        <dbReference type="ARBA" id="ARBA00022723"/>
    </source>
</evidence>
<organism evidence="12 13">
    <name type="scientific">Pseudomonas putida S12</name>
    <dbReference type="NCBI Taxonomy" id="1215087"/>
    <lineage>
        <taxon>Bacteria</taxon>
        <taxon>Pseudomonadati</taxon>
        <taxon>Pseudomonadota</taxon>
        <taxon>Gammaproteobacteria</taxon>
        <taxon>Pseudomonadales</taxon>
        <taxon>Pseudomonadaceae</taxon>
        <taxon>Pseudomonas</taxon>
    </lineage>
</organism>
<reference evidence="12 13" key="1">
    <citation type="submission" date="2014-11" db="EMBL/GenBank/DDBJ databases">
        <title>Complete genome sequence of Pseudomonas putida S12 including megaplasmid pTTS12.</title>
        <authorList>
            <person name="Kuepper J."/>
            <person name="Ruijssenaars H.J."/>
            <person name="Blank L.M."/>
            <person name="de Winde J.H."/>
            <person name="Wierckx N."/>
        </authorList>
    </citation>
    <scope>NUCLEOTIDE SEQUENCE [LARGE SCALE GENOMIC DNA]</scope>
    <source>
        <strain evidence="12 13">S12</strain>
    </source>
</reference>
<dbReference type="CDD" id="cd07551">
    <property type="entry name" value="P-type_ATPase_HM_ZosA_PfeT-like"/>
    <property type="match status" value="1"/>
</dbReference>
<dbReference type="NCBIfam" id="TIGR01494">
    <property type="entry name" value="ATPase_P-type"/>
    <property type="match status" value="2"/>
</dbReference>
<dbReference type="Gene3D" id="3.40.1110.10">
    <property type="entry name" value="Calcium-transporting ATPase, cytoplasmic domain N"/>
    <property type="match status" value="1"/>
</dbReference>
<dbReference type="Gene3D" id="2.70.150.10">
    <property type="entry name" value="Calcium-transporting ATPase, cytoplasmic transduction domain A"/>
    <property type="match status" value="1"/>
</dbReference>
<dbReference type="GO" id="GO:0016463">
    <property type="term" value="F:P-type zinc transporter activity"/>
    <property type="evidence" value="ECO:0007669"/>
    <property type="project" value="UniProtKB-EC"/>
</dbReference>
<keyword evidence="10" id="KW-0067">ATP-binding</keyword>
<dbReference type="InterPro" id="IPR051014">
    <property type="entry name" value="Cation_Transport_ATPase_IB"/>
</dbReference>
<dbReference type="SFLD" id="SFLDF00027">
    <property type="entry name" value="p-type_atpase"/>
    <property type="match status" value="1"/>
</dbReference>
<evidence type="ECO:0000256" key="10">
    <source>
        <dbReference type="RuleBase" id="RU362081"/>
    </source>
</evidence>
<evidence type="ECO:0000256" key="7">
    <source>
        <dbReference type="ARBA" id="ARBA00023136"/>
    </source>
</evidence>
<protein>
    <recommendedName>
        <fullName evidence="8">P-type Zn(2+) transporter</fullName>
        <ecNumber evidence="8">7.2.2.12</ecNumber>
    </recommendedName>
</protein>
<dbReference type="GO" id="GO:0046872">
    <property type="term" value="F:metal ion binding"/>
    <property type="evidence" value="ECO:0007669"/>
    <property type="project" value="UniProtKB-KW"/>
</dbReference>
<evidence type="ECO:0000313" key="12">
    <source>
        <dbReference type="EMBL" id="AJA13504.1"/>
    </source>
</evidence>
<comment type="similarity">
    <text evidence="2 10">Belongs to the cation transport ATPase (P-type) (TC 3.A.3) family. Type IB subfamily.</text>
</comment>
<dbReference type="Proteomes" id="UP000017753">
    <property type="component" value="Chromosome"/>
</dbReference>
<dbReference type="PANTHER" id="PTHR48085:SF5">
    <property type="entry name" value="CADMIUM_ZINC-TRANSPORTING ATPASE HMA4-RELATED"/>
    <property type="match status" value="1"/>
</dbReference>
<dbReference type="SFLD" id="SFLDS00003">
    <property type="entry name" value="Haloacid_Dehalogenase"/>
    <property type="match status" value="1"/>
</dbReference>
<keyword evidence="7 10" id="KW-0472">Membrane</keyword>
<dbReference type="PRINTS" id="PR00119">
    <property type="entry name" value="CATATPASE"/>
</dbReference>
<comment type="subcellular location">
    <subcellularLocation>
        <location evidence="10">Cell membrane</location>
    </subcellularLocation>
    <subcellularLocation>
        <location evidence="1">Membrane</location>
    </subcellularLocation>
</comment>
<evidence type="ECO:0000256" key="5">
    <source>
        <dbReference type="ARBA" id="ARBA00022967"/>
    </source>
</evidence>
<evidence type="ECO:0000259" key="11">
    <source>
        <dbReference type="Pfam" id="PF00122"/>
    </source>
</evidence>
<dbReference type="GO" id="GO:0016887">
    <property type="term" value="F:ATP hydrolysis activity"/>
    <property type="evidence" value="ECO:0007669"/>
    <property type="project" value="InterPro"/>
</dbReference>
<dbReference type="InterPro" id="IPR008250">
    <property type="entry name" value="ATPase_P-typ_transduc_dom_A_sf"/>
</dbReference>
<dbReference type="InterPro" id="IPR044492">
    <property type="entry name" value="P_typ_ATPase_HD_dom"/>
</dbReference>
<dbReference type="InterPro" id="IPR036412">
    <property type="entry name" value="HAD-like_sf"/>
</dbReference>
<dbReference type="SUPFAM" id="SSF56784">
    <property type="entry name" value="HAD-like"/>
    <property type="match status" value="1"/>
</dbReference>
<evidence type="ECO:0000256" key="9">
    <source>
        <dbReference type="ARBA" id="ARBA00047308"/>
    </source>
</evidence>
<dbReference type="InterPro" id="IPR059000">
    <property type="entry name" value="ATPase_P-type_domA"/>
</dbReference>
<dbReference type="PROSITE" id="PS00154">
    <property type="entry name" value="ATPASE_E1_E2"/>
    <property type="match status" value="1"/>
</dbReference>
<comment type="catalytic activity">
    <reaction evidence="9">
        <text>Zn(2+)(in) + ATP + H2O = Zn(2+)(out) + ADP + phosphate + H(+)</text>
        <dbReference type="Rhea" id="RHEA:20621"/>
        <dbReference type="ChEBI" id="CHEBI:15377"/>
        <dbReference type="ChEBI" id="CHEBI:15378"/>
        <dbReference type="ChEBI" id="CHEBI:29105"/>
        <dbReference type="ChEBI" id="CHEBI:30616"/>
        <dbReference type="ChEBI" id="CHEBI:43474"/>
        <dbReference type="ChEBI" id="CHEBI:456216"/>
        <dbReference type="EC" id="7.2.2.12"/>
    </reaction>
</comment>
<feature type="domain" description="P-type ATPase A" evidence="11">
    <location>
        <begin position="138"/>
        <end position="253"/>
    </location>
</feature>
<dbReference type="InterPro" id="IPR018303">
    <property type="entry name" value="ATPase_P-typ_P_site"/>
</dbReference>
<dbReference type="Gene3D" id="3.40.50.1000">
    <property type="entry name" value="HAD superfamily/HAD-like"/>
    <property type="match status" value="1"/>
</dbReference>
<evidence type="ECO:0000256" key="6">
    <source>
        <dbReference type="ARBA" id="ARBA00022989"/>
    </source>
</evidence>
<dbReference type="GO" id="GO:0005886">
    <property type="term" value="C:plasma membrane"/>
    <property type="evidence" value="ECO:0007669"/>
    <property type="project" value="UniProtKB-SubCell"/>
</dbReference>
<dbReference type="SUPFAM" id="SSF81653">
    <property type="entry name" value="Calcium ATPase, transduction domain A"/>
    <property type="match status" value="1"/>
</dbReference>
<feature type="transmembrane region" description="Helical" evidence="10">
    <location>
        <begin position="273"/>
        <end position="292"/>
    </location>
</feature>
<evidence type="ECO:0000256" key="3">
    <source>
        <dbReference type="ARBA" id="ARBA00022692"/>
    </source>
</evidence>
<name>A0AA34RU73_PSEPU</name>
<dbReference type="InterPro" id="IPR023299">
    <property type="entry name" value="ATPase_P-typ_cyto_dom_N"/>
</dbReference>
<evidence type="ECO:0000256" key="8">
    <source>
        <dbReference type="ARBA" id="ARBA00039097"/>
    </source>
</evidence>
<feature type="transmembrane region" description="Helical" evidence="10">
    <location>
        <begin position="92"/>
        <end position="117"/>
    </location>
</feature>
<evidence type="ECO:0000256" key="2">
    <source>
        <dbReference type="ARBA" id="ARBA00006024"/>
    </source>
</evidence>
<keyword evidence="4 10" id="KW-0479">Metal-binding</keyword>
<dbReference type="RefSeq" id="WP_019438066.1">
    <property type="nucleotide sequence ID" value="NZ_ALNR01000204.1"/>
</dbReference>
<dbReference type="NCBIfam" id="TIGR01525">
    <property type="entry name" value="ATPase-IB_hvy"/>
    <property type="match status" value="1"/>
</dbReference>
<reference evidence="12 13" key="2">
    <citation type="submission" date="2014-11" db="EMBL/GenBank/DDBJ databases">
        <title>Draft genome sequence of the solvent-tolerant Pseudomonas putida S12 including megaplasmid pTTS12.</title>
        <authorList>
            <person name="Wierckx N."/>
            <person name="Nijkamp J."/>
            <person name="Ballerstedt H."/>
            <person name="Siezen R.J."/>
            <person name="Wels M."/>
            <person name="de Ridder D."/>
            <person name="de Winde J.H."/>
            <person name="Ruijssenaars H.J."/>
        </authorList>
    </citation>
    <scope>NUCLEOTIDE SEQUENCE [LARGE SCALE GENOMIC DNA]</scope>
    <source>
        <strain evidence="12 13">S12</strain>
    </source>
</reference>
<feature type="transmembrane region" description="Helical" evidence="10">
    <location>
        <begin position="304"/>
        <end position="328"/>
    </location>
</feature>
<evidence type="ECO:0000256" key="1">
    <source>
        <dbReference type="ARBA" id="ARBA00004370"/>
    </source>
</evidence>
<dbReference type="InterPro" id="IPR027256">
    <property type="entry name" value="P-typ_ATPase_IB"/>
</dbReference>
<dbReference type="PANTHER" id="PTHR48085">
    <property type="entry name" value="CADMIUM/ZINC-TRANSPORTING ATPASE HMA2-RELATED"/>
    <property type="match status" value="1"/>
</dbReference>
<sequence length="665" mass="70559">MKSLLERPDDQAGHEGHSHEHGGIFGMNTELIFALICGALLGAGALAGKLGLIDRLPLILYVSAYVFGGWFTTKEAVTNIRQKRFEIDSLMLLAAVGAASIGAWAEGALLLFLFSLGHSLESYAMGRAKKAIEALSKLAPATAIVRRANGTAEMPVELLVPGDVVIVRPNDRLPADGFVVVGSSSINQAPVTGESVPVDKQPVADAELARSKPDAVDAASKVFAGTINGETLIEVEVTRRSTESTLARVIKMVSEAEVRKSPTQRFTDRFQRVFVPLVLLLVVGLLFAGIFLDEPFRDSFYRAMAVLVAASPCALAIATPSAILSGIARAARGGVLIKGGAPLEELGSLNAMAFDKTGTLTEGRPRITDVIPIGGTQIEDLLNVAIAVESMSDHPLAAAIVRDGEEMIGTRRRFQAKNMSNMIGRGVRAELDGQFVWIGKVEMFGTNGIPALSKAALEAAERLRQSGRTTMVVRRADKDLGAIGLLDTPREGAKEALQKLREMGIERMVMISGDHNRVAEAVAKQVGLDEAWGDLMPEDKVKAIKNLRLSAKVAMVGDGVNDAPAMANSSVGIAMGAAGSDVALETADIALMADDIRQLPFAVGLSRHTRSIIRQNLFVSLGIVAILVPSTIMGLSIGAAVAIHEGSTLLVVFNALRLLAYRRST</sequence>
<dbReference type="SUPFAM" id="SSF81665">
    <property type="entry name" value="Calcium ATPase, transmembrane domain M"/>
    <property type="match status" value="1"/>
</dbReference>